<gene>
    <name evidence="2" type="ORF">SDC9_83945</name>
</gene>
<accession>A0A644Z8W9</accession>
<dbReference type="EMBL" id="VSSQ01007908">
    <property type="protein sequence ID" value="MPM37335.1"/>
    <property type="molecule type" value="Genomic_DNA"/>
</dbReference>
<dbReference type="Pfam" id="PF09388">
    <property type="entry name" value="SpoOE-like"/>
    <property type="match status" value="1"/>
</dbReference>
<organism evidence="2">
    <name type="scientific">bioreactor metagenome</name>
    <dbReference type="NCBI Taxonomy" id="1076179"/>
    <lineage>
        <taxon>unclassified sequences</taxon>
        <taxon>metagenomes</taxon>
        <taxon>ecological metagenomes</taxon>
    </lineage>
</organism>
<proteinExistence type="predicted"/>
<name>A0A644Z8W9_9ZZZZ</name>
<dbReference type="AlphaFoldDB" id="A0A644Z8W9"/>
<evidence type="ECO:0000313" key="2">
    <source>
        <dbReference type="EMBL" id="MPM37335.1"/>
    </source>
</evidence>
<dbReference type="InterPro" id="IPR037208">
    <property type="entry name" value="Spo0E-like_sf"/>
</dbReference>
<comment type="caution">
    <text evidence="2">The sequence shown here is derived from an EMBL/GenBank/DDBJ whole genome shotgun (WGS) entry which is preliminary data.</text>
</comment>
<dbReference type="SUPFAM" id="SSF140500">
    <property type="entry name" value="BAS1536-like"/>
    <property type="match status" value="1"/>
</dbReference>
<protein>
    <recommendedName>
        <fullName evidence="3">Spo0E like sporulation regulatory protein</fullName>
    </recommendedName>
</protein>
<keyword evidence="1" id="KW-0175">Coiled coil</keyword>
<dbReference type="InterPro" id="IPR036638">
    <property type="entry name" value="HLH_DNA-bd_sf"/>
</dbReference>
<dbReference type="Gene3D" id="4.10.280.10">
    <property type="entry name" value="Helix-loop-helix DNA-binding domain"/>
    <property type="match status" value="1"/>
</dbReference>
<evidence type="ECO:0008006" key="3">
    <source>
        <dbReference type="Google" id="ProtNLM"/>
    </source>
</evidence>
<reference evidence="2" key="1">
    <citation type="submission" date="2019-08" db="EMBL/GenBank/DDBJ databases">
        <authorList>
            <person name="Kucharzyk K."/>
            <person name="Murdoch R.W."/>
            <person name="Higgins S."/>
            <person name="Loffler F."/>
        </authorList>
    </citation>
    <scope>NUCLEOTIDE SEQUENCE</scope>
</reference>
<evidence type="ECO:0000256" key="1">
    <source>
        <dbReference type="SAM" id="Coils"/>
    </source>
</evidence>
<dbReference type="GO" id="GO:0043937">
    <property type="term" value="P:regulation of sporulation"/>
    <property type="evidence" value="ECO:0007669"/>
    <property type="project" value="InterPro"/>
</dbReference>
<sequence>MGKVDERLLELEKRIEEVREILNEACITSEDDEKTLFISQLLDDLIVEYFKVVQEDRDKLKSE</sequence>
<dbReference type="InterPro" id="IPR018540">
    <property type="entry name" value="Spo0E-like"/>
</dbReference>
<feature type="coiled-coil region" evidence="1">
    <location>
        <begin position="1"/>
        <end position="28"/>
    </location>
</feature>
<dbReference type="GO" id="GO:0046983">
    <property type="term" value="F:protein dimerization activity"/>
    <property type="evidence" value="ECO:0007669"/>
    <property type="project" value="InterPro"/>
</dbReference>